<dbReference type="RefSeq" id="WP_216343692.1">
    <property type="nucleotide sequence ID" value="NZ_JAHLEM010000242.1"/>
</dbReference>
<gene>
    <name evidence="2" type="ORF">KN815_22210</name>
</gene>
<organism evidence="2 3">
    <name type="scientific">Streptomyces niphimycinicus</name>
    <dbReference type="NCBI Taxonomy" id="2842201"/>
    <lineage>
        <taxon>Bacteria</taxon>
        <taxon>Bacillati</taxon>
        <taxon>Actinomycetota</taxon>
        <taxon>Actinomycetes</taxon>
        <taxon>Kitasatosporales</taxon>
        <taxon>Streptomycetaceae</taxon>
        <taxon>Streptomyces</taxon>
    </lineage>
</organism>
<dbReference type="Pfam" id="PF01381">
    <property type="entry name" value="HTH_3"/>
    <property type="match status" value="1"/>
</dbReference>
<dbReference type="Proteomes" id="UP000720508">
    <property type="component" value="Unassembled WGS sequence"/>
</dbReference>
<dbReference type="CDD" id="cd00093">
    <property type="entry name" value="HTH_XRE"/>
    <property type="match status" value="1"/>
</dbReference>
<evidence type="ECO:0000313" key="2">
    <source>
        <dbReference type="EMBL" id="MBU3866682.1"/>
    </source>
</evidence>
<dbReference type="SMART" id="SM00530">
    <property type="entry name" value="HTH_XRE"/>
    <property type="match status" value="1"/>
</dbReference>
<reference evidence="2 3" key="1">
    <citation type="submission" date="2021-06" db="EMBL/GenBank/DDBJ databases">
        <authorList>
            <person name="Pan X."/>
        </authorList>
    </citation>
    <scope>NUCLEOTIDE SEQUENCE [LARGE SCALE GENOMIC DNA]</scope>
    <source>
        <strain evidence="2 3">4503</strain>
    </source>
</reference>
<name>A0ABS6CIE4_9ACTN</name>
<evidence type="ECO:0000259" key="1">
    <source>
        <dbReference type="PROSITE" id="PS50943"/>
    </source>
</evidence>
<evidence type="ECO:0000313" key="3">
    <source>
        <dbReference type="Proteomes" id="UP000720508"/>
    </source>
</evidence>
<dbReference type="InterPro" id="IPR001387">
    <property type="entry name" value="Cro/C1-type_HTH"/>
</dbReference>
<comment type="caution">
    <text evidence="2">The sequence shown here is derived from an EMBL/GenBank/DDBJ whole genome shotgun (WGS) entry which is preliminary data.</text>
</comment>
<feature type="domain" description="HTH cro/C1-type" evidence="1">
    <location>
        <begin position="13"/>
        <end position="67"/>
    </location>
</feature>
<accession>A0ABS6CIE4</accession>
<proteinExistence type="predicted"/>
<sequence>MPQSIEEHTGVRIAKARKTRHLTQRELADKSHVSYSTLTKVEQGNLPASPSVIGALARALSVPVSDLTGQPYIQELRHDQLDGLIQPIREALDVYDLGADPEVAPRGLDELHGDTERLCALVRATDLKTAAAELPGLIHEATAAAYAVGADRAWQILASAYRTAYDVTTKLGYADLCTVALDRVEWAAQRASDPVLSGMRQYMRALVYLRAAQYGTGQRLITMGMSTMEQAAPSRERDVVTGQLHLGAAVLSARSKDGAAADGHLAEADRIAKRTGEAVETHWLAFGPTNVGVHKVSSLAERDMYPEAVEAAEGLTVPDDWPQSRLAHHHAEVARAQLWMGRTEDSFKSLRKARRVAPQQTRYHPMVRETYAGLAHARRSMPETFTGFGAWLGA</sequence>
<protein>
    <submittedName>
        <fullName evidence="2">Helix-turn-helix domain-containing protein</fullName>
    </submittedName>
</protein>
<keyword evidence="3" id="KW-1185">Reference proteome</keyword>
<dbReference type="EMBL" id="JAHLEM010000242">
    <property type="protein sequence ID" value="MBU3866682.1"/>
    <property type="molecule type" value="Genomic_DNA"/>
</dbReference>
<dbReference type="PROSITE" id="PS50943">
    <property type="entry name" value="HTH_CROC1"/>
    <property type="match status" value="1"/>
</dbReference>